<feature type="compositionally biased region" description="Low complexity" evidence="1">
    <location>
        <begin position="130"/>
        <end position="142"/>
    </location>
</feature>
<name>A0A2N0RCN2_9GLOM</name>
<dbReference type="VEuPathDB" id="FungiDB:RhiirA1_467124"/>
<dbReference type="SUPFAM" id="SSF54928">
    <property type="entry name" value="RNA-binding domain, RBD"/>
    <property type="match status" value="1"/>
</dbReference>
<dbReference type="Pfam" id="PF00076">
    <property type="entry name" value="RRM_1"/>
    <property type="match status" value="1"/>
</dbReference>
<evidence type="ECO:0000313" key="3">
    <source>
        <dbReference type="EMBL" id="PKC61055.1"/>
    </source>
</evidence>
<organism evidence="3 4">
    <name type="scientific">Rhizophagus irregularis</name>
    <dbReference type="NCBI Taxonomy" id="588596"/>
    <lineage>
        <taxon>Eukaryota</taxon>
        <taxon>Fungi</taxon>
        <taxon>Fungi incertae sedis</taxon>
        <taxon>Mucoromycota</taxon>
        <taxon>Glomeromycotina</taxon>
        <taxon>Glomeromycetes</taxon>
        <taxon>Glomerales</taxon>
        <taxon>Glomeraceae</taxon>
        <taxon>Rhizophagus</taxon>
    </lineage>
</organism>
<evidence type="ECO:0000313" key="4">
    <source>
        <dbReference type="Proteomes" id="UP000232688"/>
    </source>
</evidence>
<dbReference type="InterPro" id="IPR035979">
    <property type="entry name" value="RBD_domain_sf"/>
</dbReference>
<gene>
    <name evidence="3" type="ORF">RhiirA1_467124</name>
</gene>
<dbReference type="EMBL" id="LLXH01001043">
    <property type="protein sequence ID" value="PKC61055.1"/>
    <property type="molecule type" value="Genomic_DNA"/>
</dbReference>
<protein>
    <recommendedName>
        <fullName evidence="2">RRM domain-containing protein</fullName>
    </recommendedName>
</protein>
<comment type="caution">
    <text evidence="3">The sequence shown here is derived from an EMBL/GenBank/DDBJ whole genome shotgun (WGS) entry which is preliminary data.</text>
</comment>
<evidence type="ECO:0000259" key="2">
    <source>
        <dbReference type="Pfam" id="PF00076"/>
    </source>
</evidence>
<reference evidence="3 4" key="1">
    <citation type="submission" date="2017-10" db="EMBL/GenBank/DDBJ databases">
        <title>Extensive intraspecific genome diversity in a model arbuscular mycorrhizal fungus.</title>
        <authorList>
            <person name="Chen E.C.H."/>
            <person name="Morin E."/>
            <person name="Baudet D."/>
            <person name="Noel J."/>
            <person name="Ndikumana S."/>
            <person name="Charron P."/>
            <person name="St-Onge C."/>
            <person name="Giorgi J."/>
            <person name="Grigoriev I.V."/>
            <person name="Roux C."/>
            <person name="Martin F.M."/>
            <person name="Corradi N."/>
        </authorList>
    </citation>
    <scope>NUCLEOTIDE SEQUENCE [LARGE SCALE GENOMIC DNA]</scope>
    <source>
        <strain evidence="3 4">A1</strain>
    </source>
</reference>
<reference evidence="3 4" key="2">
    <citation type="submission" date="2017-10" db="EMBL/GenBank/DDBJ databases">
        <title>Genome analyses suggest a sexual origin of heterokaryosis in a supposedly ancient asexual fungus.</title>
        <authorList>
            <person name="Corradi N."/>
            <person name="Sedzielewska K."/>
            <person name="Noel J."/>
            <person name="Charron P."/>
            <person name="Farinelli L."/>
            <person name="Marton T."/>
            <person name="Kruger M."/>
            <person name="Pelin A."/>
            <person name="Brachmann A."/>
            <person name="Corradi N."/>
        </authorList>
    </citation>
    <scope>NUCLEOTIDE SEQUENCE [LARGE SCALE GENOMIC DNA]</scope>
    <source>
        <strain evidence="3 4">A1</strain>
    </source>
</reference>
<dbReference type="Proteomes" id="UP000232688">
    <property type="component" value="Unassembled WGS sequence"/>
</dbReference>
<dbReference type="GO" id="GO:0003723">
    <property type="term" value="F:RNA binding"/>
    <property type="evidence" value="ECO:0007669"/>
    <property type="project" value="InterPro"/>
</dbReference>
<proteinExistence type="predicted"/>
<dbReference type="InterPro" id="IPR000504">
    <property type="entry name" value="RRM_dom"/>
</dbReference>
<feature type="compositionally biased region" description="Low complexity" evidence="1">
    <location>
        <begin position="156"/>
        <end position="184"/>
    </location>
</feature>
<sequence length="210" mass="23759">MDQKAARCQYVAILTQLPPNVKDINLALLTRDLGAKAVNIPLSLNSYKPKRWAYVTFNSQETMDAAMEQTVSFQGKVLFWFSPDNTNKLCHRCGKLGCALNFCPLKHTRGRSRTRDFVAKLKERFNVNQPPRRSNPNAANSRSRSRSRSKSKDRSASNSSCVNNSSHDHNNNVNNHNKPNPNTSQRAQHNNKERSVSFSFSSRSIARLLP</sequence>
<accession>A0A2N0RCN2</accession>
<feature type="domain" description="RRM" evidence="2">
    <location>
        <begin position="15"/>
        <end position="69"/>
    </location>
</feature>
<feature type="region of interest" description="Disordered" evidence="1">
    <location>
        <begin position="122"/>
        <end position="210"/>
    </location>
</feature>
<dbReference type="AlphaFoldDB" id="A0A2N0RCN2"/>
<evidence type="ECO:0000256" key="1">
    <source>
        <dbReference type="SAM" id="MobiDB-lite"/>
    </source>
</evidence>